<protein>
    <recommendedName>
        <fullName evidence="11">Hydroxyethylthiazole kinase</fullName>
        <ecNumber evidence="11">2.7.1.50</ecNumber>
    </recommendedName>
    <alternativeName>
        <fullName evidence="11">4-methyl-5-beta-hydroxyethylthiazole kinase</fullName>
        <shortName evidence="11">TH kinase</shortName>
        <shortName evidence="11">Thz kinase</shortName>
    </alternativeName>
</protein>
<comment type="cofactor">
    <cofactor evidence="2 11">
        <name>Mg(2+)</name>
        <dbReference type="ChEBI" id="CHEBI:18420"/>
    </cofactor>
</comment>
<evidence type="ECO:0000313" key="12">
    <source>
        <dbReference type="EMBL" id="GAA4767489.1"/>
    </source>
</evidence>
<dbReference type="InterPro" id="IPR000417">
    <property type="entry name" value="Hyethyz_kinase"/>
</dbReference>
<dbReference type="HAMAP" id="MF_00228">
    <property type="entry name" value="Thz_kinase"/>
    <property type="match status" value="1"/>
</dbReference>
<keyword evidence="8 11" id="KW-0067">ATP-binding</keyword>
<feature type="binding site" evidence="11">
    <location>
        <position position="47"/>
    </location>
    <ligand>
        <name>substrate</name>
    </ligand>
</feature>
<reference evidence="13" key="1">
    <citation type="journal article" date="2019" name="Int. J. Syst. Evol. Microbiol.">
        <title>The Global Catalogue of Microorganisms (GCM) 10K type strain sequencing project: providing services to taxonomists for standard genome sequencing and annotation.</title>
        <authorList>
            <consortium name="The Broad Institute Genomics Platform"/>
            <consortium name="The Broad Institute Genome Sequencing Center for Infectious Disease"/>
            <person name="Wu L."/>
            <person name="Ma J."/>
        </authorList>
    </citation>
    <scope>NUCLEOTIDE SEQUENCE [LARGE SCALE GENOMIC DNA]</scope>
    <source>
        <strain evidence="13">JCM 18537</strain>
    </source>
</reference>
<keyword evidence="5 11" id="KW-0479">Metal-binding</keyword>
<evidence type="ECO:0000256" key="9">
    <source>
        <dbReference type="ARBA" id="ARBA00022842"/>
    </source>
</evidence>
<organism evidence="12 13">
    <name type="scientific">Microbacterium gilvum</name>
    <dbReference type="NCBI Taxonomy" id="1336204"/>
    <lineage>
        <taxon>Bacteria</taxon>
        <taxon>Bacillati</taxon>
        <taxon>Actinomycetota</taxon>
        <taxon>Actinomycetes</taxon>
        <taxon>Micrococcales</taxon>
        <taxon>Microbacteriaceae</taxon>
        <taxon>Microbacterium</taxon>
    </lineage>
</organism>
<evidence type="ECO:0000313" key="13">
    <source>
        <dbReference type="Proteomes" id="UP001501645"/>
    </source>
</evidence>
<proteinExistence type="inferred from homology"/>
<keyword evidence="9 11" id="KW-0460">Magnesium</keyword>
<feature type="binding site" evidence="11">
    <location>
        <position position="195"/>
    </location>
    <ligand>
        <name>substrate</name>
    </ligand>
</feature>
<feature type="binding site" evidence="11">
    <location>
        <position position="122"/>
    </location>
    <ligand>
        <name>ATP</name>
        <dbReference type="ChEBI" id="CHEBI:30616"/>
    </ligand>
</feature>
<keyword evidence="13" id="KW-1185">Reference proteome</keyword>
<keyword evidence="10 11" id="KW-0784">Thiamine biosynthesis</keyword>
<name>A0ABP8ZWP4_9MICO</name>
<evidence type="ECO:0000256" key="6">
    <source>
        <dbReference type="ARBA" id="ARBA00022741"/>
    </source>
</evidence>
<evidence type="ECO:0000256" key="3">
    <source>
        <dbReference type="ARBA" id="ARBA00004868"/>
    </source>
</evidence>
<gene>
    <name evidence="11 12" type="primary">thiM</name>
    <name evidence="12" type="ORF">GCM10023351_08640</name>
</gene>
<dbReference type="EC" id="2.7.1.50" evidence="11"/>
<evidence type="ECO:0000256" key="1">
    <source>
        <dbReference type="ARBA" id="ARBA00001771"/>
    </source>
</evidence>
<feature type="binding site" evidence="11">
    <location>
        <position position="168"/>
    </location>
    <ligand>
        <name>ATP</name>
        <dbReference type="ChEBI" id="CHEBI:30616"/>
    </ligand>
</feature>
<dbReference type="Gene3D" id="3.40.1190.20">
    <property type="match status" value="1"/>
</dbReference>
<keyword evidence="4 11" id="KW-0808">Transferase</keyword>
<evidence type="ECO:0000256" key="2">
    <source>
        <dbReference type="ARBA" id="ARBA00001946"/>
    </source>
</evidence>
<comment type="catalytic activity">
    <reaction evidence="1 11">
        <text>5-(2-hydroxyethyl)-4-methylthiazole + ATP = 4-methyl-5-(2-phosphooxyethyl)-thiazole + ADP + H(+)</text>
        <dbReference type="Rhea" id="RHEA:24212"/>
        <dbReference type="ChEBI" id="CHEBI:15378"/>
        <dbReference type="ChEBI" id="CHEBI:17957"/>
        <dbReference type="ChEBI" id="CHEBI:30616"/>
        <dbReference type="ChEBI" id="CHEBI:58296"/>
        <dbReference type="ChEBI" id="CHEBI:456216"/>
        <dbReference type="EC" id="2.7.1.50"/>
    </reaction>
</comment>
<keyword evidence="7 11" id="KW-0418">Kinase</keyword>
<dbReference type="Pfam" id="PF02110">
    <property type="entry name" value="HK"/>
    <property type="match status" value="1"/>
</dbReference>
<comment type="pathway">
    <text evidence="3 11">Cofactor biosynthesis; thiamine diphosphate biosynthesis; 4-methyl-5-(2-phosphoethyl)-thiazole from 5-(2-hydroxyethyl)-4-methylthiazole: step 1/1.</text>
</comment>
<evidence type="ECO:0000256" key="7">
    <source>
        <dbReference type="ARBA" id="ARBA00022777"/>
    </source>
</evidence>
<comment type="function">
    <text evidence="11">Catalyzes the phosphorylation of the hydroxyl group of 4-methyl-5-beta-hydroxyethylthiazole (THZ).</text>
</comment>
<comment type="similarity">
    <text evidence="11">Belongs to the Thz kinase family.</text>
</comment>
<accession>A0ABP8ZWP4</accession>
<dbReference type="InterPro" id="IPR029056">
    <property type="entry name" value="Ribokinase-like"/>
</dbReference>
<evidence type="ECO:0000256" key="10">
    <source>
        <dbReference type="ARBA" id="ARBA00022977"/>
    </source>
</evidence>
<comment type="caution">
    <text evidence="12">The sequence shown here is derived from an EMBL/GenBank/DDBJ whole genome shotgun (WGS) entry which is preliminary data.</text>
</comment>
<dbReference type="EMBL" id="BAABKO010000001">
    <property type="protein sequence ID" value="GAA4767489.1"/>
    <property type="molecule type" value="Genomic_DNA"/>
</dbReference>
<sequence length="271" mass="26617">MSLMSDAYAPVLASVRESSPLVQCLTNSVVVNVTANALLAVGAAPVMADVPEEAGECAAVASAVLVNLGTPTAEQREAMLAAASSAHLAGVPWVLDPVGVGALGMRTAFAQRLLDLEPTAVRGNASEIRALAGVGAGGRGVDAADDVDAALDAAREIAQRTGAVVAVSGPVDAVVAVRRVARIHGGSALLTRITGGGCSLGAVTAACIAAAGDAFAGAVAAHALYAAASERAAAASDGPGSFGWRFLDALDAVSPSDLAAVRVDETTAVRG</sequence>
<dbReference type="PIRSF" id="PIRSF000513">
    <property type="entry name" value="Thz_kinase"/>
    <property type="match status" value="1"/>
</dbReference>
<dbReference type="PRINTS" id="PR01099">
    <property type="entry name" value="HYETHTZKNASE"/>
</dbReference>
<dbReference type="Proteomes" id="UP001501645">
    <property type="component" value="Unassembled WGS sequence"/>
</dbReference>
<evidence type="ECO:0000256" key="11">
    <source>
        <dbReference type="HAMAP-Rule" id="MF_00228"/>
    </source>
</evidence>
<evidence type="ECO:0000256" key="5">
    <source>
        <dbReference type="ARBA" id="ARBA00022723"/>
    </source>
</evidence>
<dbReference type="NCBIfam" id="NF006830">
    <property type="entry name" value="PRK09355.1"/>
    <property type="match status" value="1"/>
</dbReference>
<evidence type="ECO:0000256" key="4">
    <source>
        <dbReference type="ARBA" id="ARBA00022679"/>
    </source>
</evidence>
<dbReference type="GO" id="GO:0016301">
    <property type="term" value="F:kinase activity"/>
    <property type="evidence" value="ECO:0007669"/>
    <property type="project" value="UniProtKB-KW"/>
</dbReference>
<dbReference type="SUPFAM" id="SSF53613">
    <property type="entry name" value="Ribokinase-like"/>
    <property type="match status" value="1"/>
</dbReference>
<keyword evidence="6 11" id="KW-0547">Nucleotide-binding</keyword>
<evidence type="ECO:0000256" key="8">
    <source>
        <dbReference type="ARBA" id="ARBA00022840"/>
    </source>
</evidence>